<keyword evidence="6" id="KW-0805">Transcription regulation</keyword>
<dbReference type="Pfam" id="PF10155">
    <property type="entry name" value="CNOT11"/>
    <property type="match status" value="1"/>
</dbReference>
<keyword evidence="7" id="KW-0943">RNA-mediated gene silencing</keyword>
<keyword evidence="8" id="KW-0804">Transcription</keyword>
<evidence type="ECO:0000256" key="7">
    <source>
        <dbReference type="ARBA" id="ARBA00023158"/>
    </source>
</evidence>
<dbReference type="Proteomes" id="UP000695022">
    <property type="component" value="Unplaced"/>
</dbReference>
<evidence type="ECO:0000313" key="11">
    <source>
        <dbReference type="RefSeq" id="XP_014665622.1"/>
    </source>
</evidence>
<name>A0ABM1E0A1_PRICU</name>
<evidence type="ECO:0000256" key="8">
    <source>
        <dbReference type="ARBA" id="ARBA00023163"/>
    </source>
</evidence>
<comment type="subcellular location">
    <subcellularLocation>
        <location evidence="2">Cytoplasm</location>
    </subcellularLocation>
    <subcellularLocation>
        <location evidence="1">Nucleus</location>
    </subcellularLocation>
</comment>
<evidence type="ECO:0000256" key="1">
    <source>
        <dbReference type="ARBA" id="ARBA00004123"/>
    </source>
</evidence>
<dbReference type="GeneID" id="106807704"/>
<accession>A0ABM1E0A1</accession>
<evidence type="ECO:0000256" key="6">
    <source>
        <dbReference type="ARBA" id="ARBA00023015"/>
    </source>
</evidence>
<proteinExistence type="inferred from homology"/>
<dbReference type="PANTHER" id="PTHR15975">
    <property type="entry name" value="CCR4-NOT TRANSCRIPTION COMPLEX SUBUNIT 11"/>
    <property type="match status" value="1"/>
</dbReference>
<keyword evidence="9" id="KW-0539">Nucleus</keyword>
<dbReference type="RefSeq" id="XP_014665622.1">
    <property type="nucleotide sequence ID" value="XM_014810136.1"/>
</dbReference>
<gene>
    <name evidence="11" type="primary">LOC106807704</name>
</gene>
<evidence type="ECO:0000313" key="10">
    <source>
        <dbReference type="Proteomes" id="UP000695022"/>
    </source>
</evidence>
<evidence type="ECO:0000256" key="2">
    <source>
        <dbReference type="ARBA" id="ARBA00004496"/>
    </source>
</evidence>
<reference evidence="11" key="1">
    <citation type="submission" date="2025-08" db="UniProtKB">
        <authorList>
            <consortium name="RefSeq"/>
        </authorList>
    </citation>
    <scope>IDENTIFICATION</scope>
</reference>
<dbReference type="PANTHER" id="PTHR15975:SF0">
    <property type="entry name" value="CCR4-NOT TRANSCRIPTION COMPLEX SUBUNIT 11"/>
    <property type="match status" value="1"/>
</dbReference>
<organism evidence="10 11">
    <name type="scientific">Priapulus caudatus</name>
    <name type="common">Priapulid worm</name>
    <dbReference type="NCBI Taxonomy" id="37621"/>
    <lineage>
        <taxon>Eukaryota</taxon>
        <taxon>Metazoa</taxon>
        <taxon>Ecdysozoa</taxon>
        <taxon>Scalidophora</taxon>
        <taxon>Priapulida</taxon>
        <taxon>Priapulimorpha</taxon>
        <taxon>Priapulimorphida</taxon>
        <taxon>Priapulidae</taxon>
        <taxon>Priapulus</taxon>
    </lineage>
</organism>
<keyword evidence="10" id="KW-1185">Reference proteome</keyword>
<keyword evidence="5" id="KW-0963">Cytoplasm</keyword>
<comment type="similarity">
    <text evidence="3">Belongs to the CNOT11 family.</text>
</comment>
<protein>
    <recommendedName>
        <fullName evidence="4">CCR4-NOT transcription complex subunit 11</fullName>
    </recommendedName>
</protein>
<sequence>MALSPQELSSLLSILSEEACEIQPFDIMGANFHQYFQKVDHFKLGMSMVLLLQQPDLLPHPTQRLTAIFLLHEMYKGEPIGSTPFAQVFVFLMNPPDDVTGKGKRLEFAGALPRISMSEKAFLSQIIANYNGPLVRDLLRKTPRQILQLDPSIIPVADMSGLQVSIVEQQSELPAVSKCGIPTVLADPDFRHGLFLDTGIMHKTIETILSPESKVTEGCIKPEFLRLAPPLHVSDDEMIWMIPVDNDHQVAWDSTMCVATSAGMEAKRLMSKAFKGPLTLQQQQQLLGELERDPKLVYHIGLTPAKLPDLVENNPLVAIEVLLKLMQSSQITEYFSVLVNMEMSLHSMEVVNRLTTAVDLPQEFVHLYISNCISTCEQMKDRYMQNRLVRLVCVFLQSLIRNKIIDVKDLFIEVQAFCIEFSRIREAAGLFRLLKTLDIGESATASSPANNSSTNNGKA</sequence>
<evidence type="ECO:0000256" key="3">
    <source>
        <dbReference type="ARBA" id="ARBA00008030"/>
    </source>
</evidence>
<evidence type="ECO:0000256" key="9">
    <source>
        <dbReference type="ARBA" id="ARBA00023242"/>
    </source>
</evidence>
<dbReference type="InterPro" id="IPR019312">
    <property type="entry name" value="CNOT11"/>
</dbReference>
<evidence type="ECO:0000256" key="5">
    <source>
        <dbReference type="ARBA" id="ARBA00022490"/>
    </source>
</evidence>
<evidence type="ECO:0000256" key="4">
    <source>
        <dbReference type="ARBA" id="ARBA00014872"/>
    </source>
</evidence>